<comment type="caution">
    <text evidence="1">The sequence shown here is derived from an EMBL/GenBank/DDBJ whole genome shotgun (WGS) entry which is preliminary data.</text>
</comment>
<accession>A0A177JYZ4</accession>
<dbReference type="Proteomes" id="UP000077262">
    <property type="component" value="Unassembled WGS sequence"/>
</dbReference>
<evidence type="ECO:0000313" key="2">
    <source>
        <dbReference type="Proteomes" id="UP000077262"/>
    </source>
</evidence>
<protein>
    <submittedName>
        <fullName evidence="1">Uncharacterized protein</fullName>
    </submittedName>
</protein>
<reference evidence="1 2" key="1">
    <citation type="submission" date="2016-02" db="EMBL/GenBank/DDBJ databases">
        <authorList>
            <person name="Wen L."/>
            <person name="He K."/>
            <person name="Yang H."/>
        </authorList>
    </citation>
    <scope>NUCLEOTIDE SEQUENCE [LARGE SCALE GENOMIC DNA]</scope>
    <source>
        <strain evidence="1 2">CD09_2</strain>
    </source>
</reference>
<organism evidence="1 2">
    <name type="scientific">Sphingobium yanoikuyae</name>
    <name type="common">Sphingomonas yanoikuyae</name>
    <dbReference type="NCBI Taxonomy" id="13690"/>
    <lineage>
        <taxon>Bacteria</taxon>
        <taxon>Pseudomonadati</taxon>
        <taxon>Pseudomonadota</taxon>
        <taxon>Alphaproteobacteria</taxon>
        <taxon>Sphingomonadales</taxon>
        <taxon>Sphingomonadaceae</taxon>
        <taxon>Sphingobium</taxon>
    </lineage>
</organism>
<sequence>MVPETQDVITLRFEITGADSILLSALRMTCAIDLDDQLARKTEEIRDIGTMGHLAAEFHGRKLFTQSTPETFFSLRGVTAENAGPIHGP</sequence>
<dbReference type="EMBL" id="LSTR01000021">
    <property type="protein sequence ID" value="OAH46076.1"/>
    <property type="molecule type" value="Genomic_DNA"/>
</dbReference>
<dbReference type="AlphaFoldDB" id="A0A177JYZ4"/>
<evidence type="ECO:0000313" key="1">
    <source>
        <dbReference type="EMBL" id="OAH46076.1"/>
    </source>
</evidence>
<proteinExistence type="predicted"/>
<gene>
    <name evidence="1" type="ORF">AX777_09895</name>
</gene>
<name>A0A177JYZ4_SPHYA</name>